<dbReference type="Proteomes" id="UP001246690">
    <property type="component" value="Chromosome"/>
</dbReference>
<evidence type="ECO:0000259" key="1">
    <source>
        <dbReference type="Pfam" id="PF12770"/>
    </source>
</evidence>
<dbReference type="EMBL" id="CP133838">
    <property type="protein sequence ID" value="WMY73003.1"/>
    <property type="molecule type" value="Genomic_DNA"/>
</dbReference>
<dbReference type="InterPro" id="IPR024983">
    <property type="entry name" value="CHAT_dom"/>
</dbReference>
<evidence type="ECO:0000313" key="3">
    <source>
        <dbReference type="Proteomes" id="UP001246690"/>
    </source>
</evidence>
<protein>
    <submittedName>
        <fullName evidence="2">CHAT domain-containing protein</fullName>
    </submittedName>
</protein>
<accession>A0ABY9S6E8</accession>
<gene>
    <name evidence="2" type="ORF">RHD99_16205</name>
</gene>
<proteinExistence type="predicted"/>
<evidence type="ECO:0000313" key="2">
    <source>
        <dbReference type="EMBL" id="WMY73003.1"/>
    </source>
</evidence>
<feature type="domain" description="CHAT" evidence="1">
    <location>
        <begin position="636"/>
        <end position="948"/>
    </location>
</feature>
<dbReference type="RefSeq" id="WP_309875222.1">
    <property type="nucleotide sequence ID" value="NZ_CP133838.1"/>
</dbReference>
<dbReference type="Pfam" id="PF12770">
    <property type="entry name" value="CHAT"/>
    <property type="match status" value="1"/>
</dbReference>
<name>A0ABY9S6E8_9ENTR</name>
<reference evidence="2 3" key="1">
    <citation type="submission" date="2023-09" db="EMBL/GenBank/DDBJ databases">
        <title>Buttiauxella selenatireducens sp. nov., isolated from the rhizosphere of Cardamine hupingshanesis.</title>
        <authorList>
            <person name="Zhang S."/>
            <person name="Xu Z."/>
            <person name="Wang H."/>
            <person name="Guo Y."/>
        </authorList>
    </citation>
    <scope>NUCLEOTIDE SEQUENCE [LARGE SCALE GENOMIC DNA]</scope>
    <source>
        <strain evidence="2 3">R73</strain>
    </source>
</reference>
<keyword evidence="3" id="KW-1185">Reference proteome</keyword>
<dbReference type="InterPro" id="IPR011990">
    <property type="entry name" value="TPR-like_helical_dom_sf"/>
</dbReference>
<dbReference type="Pfam" id="PF13424">
    <property type="entry name" value="TPR_12"/>
    <property type="match status" value="1"/>
</dbReference>
<sequence>MATIGVIFESSHASNLPTIEQDEIKIFGKLIQPGDKFSSFQSVTILLFVYRYLASGRSEEAYRICTALYQGSDSESVKDGALQCISLSSVMSGHFDRAETIIIRSVADSEHLTGKERSKYASKLLVLANLYQERGYFLIADKVLQKAEDALENDVIPLIPESTQDHQQASRLNQEEQPYMNKLEKKIQQLISAGVDDEEKNHQLQKINDEFQKVLTRFLSRNYDQSTLALHLSIVRKRWHIANISGDADKAFSLLRAIVILSAKYDGRFINSSEALAGYYYLMNKGEPEEATKYLTLAKGTAKLDIGYSFDAPDPLPTTFNNPGAVALFGDASHSSVIAGAIMNLGRVYRVEGNVIQAQRFLNAALKGTQFTSGEDSNETANIIYEQALTERQEGKLTVSLTLLRKALAMVIANAEDAALLPSGNAIELMGNRNKIALEIIDLLYSSPQLLSEPQRMQVLFEAFQCLHRQFTASSISSASLHLNQTNLEHRKLLDDYQTATRKLATTRSWYARLESNSLNVDARQIEAINLLRQLQTQQGEVIRLRNKLNKAGILNASDITSHNNFMEFQKKLLPGEVLLQFAFNNVHGYVLATTHQQQHIAVIKRGRMAFRKDVETLLYEVSHLPSDTMKFSLNIANRLYEQSLANVLSKFPQAKRLLLVADDVWDGFPFSVLVEGRLEQSIAINDYDKVDWLIRRYEIAYLPSPASLARLRARPPSKAPDDILGIGSPVGLVPRSPTRGAFVASLLPQPDIQNLTGAVAVGELEQVEKFFAPEKRKILIGPDATNINFYKAKPENYKILIFATHGYLASDLSEIGEPALLMSTTSQDSKPAFLTVNDIASMRIDANLVLLNACNTAGSDGMPGAESLTGMTNAFFFSGARSVIASLWSVNDLAATTMGVEVIGQSSRKKQSTIASLLQQTMLMALKNGHGREKHPYYWAPYVIIGDPAIEPLSASYE</sequence>
<dbReference type="Gene3D" id="1.25.40.10">
    <property type="entry name" value="Tetratricopeptide repeat domain"/>
    <property type="match status" value="1"/>
</dbReference>
<organism evidence="2 3">
    <name type="scientific">Buttiauxella selenatireducens</name>
    <dbReference type="NCBI Taxonomy" id="3073902"/>
    <lineage>
        <taxon>Bacteria</taxon>
        <taxon>Pseudomonadati</taxon>
        <taxon>Pseudomonadota</taxon>
        <taxon>Gammaproteobacteria</taxon>
        <taxon>Enterobacterales</taxon>
        <taxon>Enterobacteriaceae</taxon>
        <taxon>Buttiauxella</taxon>
    </lineage>
</organism>